<dbReference type="InterPro" id="IPR025662">
    <property type="entry name" value="Sigma_54_int_dom_ATP-bd_1"/>
</dbReference>
<dbReference type="InterPro" id="IPR003593">
    <property type="entry name" value="AAA+_ATPase"/>
</dbReference>
<evidence type="ECO:0000256" key="5">
    <source>
        <dbReference type="ARBA" id="ARBA00023121"/>
    </source>
</evidence>
<dbReference type="SMART" id="SM00382">
    <property type="entry name" value="AAA"/>
    <property type="match status" value="1"/>
</dbReference>
<dbReference type="AlphaFoldDB" id="A0A5B9P1N7"/>
<dbReference type="GO" id="GO:0008289">
    <property type="term" value="F:lipid binding"/>
    <property type="evidence" value="ECO:0007669"/>
    <property type="project" value="UniProtKB-KW"/>
</dbReference>
<dbReference type="InterPro" id="IPR013317">
    <property type="entry name" value="DnaA_dom"/>
</dbReference>
<evidence type="ECO:0000256" key="3">
    <source>
        <dbReference type="ARBA" id="ARBA00022741"/>
    </source>
</evidence>
<dbReference type="Proteomes" id="UP000322214">
    <property type="component" value="Chromosome"/>
</dbReference>
<keyword evidence="1" id="KW-0963">Cytoplasm</keyword>
<dbReference type="RefSeq" id="WP_075085769.1">
    <property type="nucleotide sequence ID" value="NZ_CP042912.1"/>
</dbReference>
<dbReference type="PROSITE" id="PS00675">
    <property type="entry name" value="SIGMA54_INTERACT_1"/>
    <property type="match status" value="1"/>
</dbReference>
<evidence type="ECO:0000256" key="4">
    <source>
        <dbReference type="ARBA" id="ARBA00022840"/>
    </source>
</evidence>
<feature type="domain" description="Chromosomal replication initiator DnaA C-terminal" evidence="10">
    <location>
        <begin position="317"/>
        <end position="383"/>
    </location>
</feature>
<keyword evidence="3 7" id="KW-0547">Nucleotide-binding</keyword>
<gene>
    <name evidence="11" type="primary">dnaA_1</name>
    <name evidence="11" type="ORF">MFFC18_00010</name>
</gene>
<evidence type="ECO:0000256" key="1">
    <source>
        <dbReference type="ARBA" id="ARBA00022490"/>
    </source>
</evidence>
<dbReference type="SUPFAM" id="SSF48295">
    <property type="entry name" value="TrpR-like"/>
    <property type="match status" value="1"/>
</dbReference>
<feature type="domain" description="AAA+ ATPase" evidence="9">
    <location>
        <begin position="93"/>
        <end position="233"/>
    </location>
</feature>
<reference evidence="11 12" key="1">
    <citation type="submission" date="2019-08" db="EMBL/GenBank/DDBJ databases">
        <title>Deep-cultivation of Planctomycetes and their phenomic and genomic characterization uncovers novel biology.</title>
        <authorList>
            <person name="Wiegand S."/>
            <person name="Jogler M."/>
            <person name="Boedeker C."/>
            <person name="Pinto D."/>
            <person name="Vollmers J."/>
            <person name="Rivas-Marin E."/>
            <person name="Kohn T."/>
            <person name="Peeters S.H."/>
            <person name="Heuer A."/>
            <person name="Rast P."/>
            <person name="Oberbeckmann S."/>
            <person name="Bunk B."/>
            <person name="Jeske O."/>
            <person name="Meyerdierks A."/>
            <person name="Storesund J.E."/>
            <person name="Kallscheuer N."/>
            <person name="Luecker S."/>
            <person name="Lage O.M."/>
            <person name="Pohl T."/>
            <person name="Merkel B.J."/>
            <person name="Hornburger P."/>
            <person name="Mueller R.-W."/>
            <person name="Bruemmer F."/>
            <person name="Labrenz M."/>
            <person name="Spormann A.M."/>
            <person name="Op den Camp H."/>
            <person name="Overmann J."/>
            <person name="Amann R."/>
            <person name="Jetten M.S.M."/>
            <person name="Mascher T."/>
            <person name="Medema M.H."/>
            <person name="Devos D.P."/>
            <person name="Kaster A.-K."/>
            <person name="Ovreas L."/>
            <person name="Rohde M."/>
            <person name="Galperin M.Y."/>
            <person name="Jogler C."/>
        </authorList>
    </citation>
    <scope>NUCLEOTIDE SEQUENCE [LARGE SCALE GENOMIC DNA]</scope>
    <source>
        <strain evidence="11 12">FC18</strain>
    </source>
</reference>
<evidence type="ECO:0000313" key="11">
    <source>
        <dbReference type="EMBL" id="QEG20154.1"/>
    </source>
</evidence>
<evidence type="ECO:0000259" key="10">
    <source>
        <dbReference type="SMART" id="SM00760"/>
    </source>
</evidence>
<accession>A0A5B9P1N7</accession>
<comment type="similarity">
    <text evidence="8">Belongs to the DnaA family.</text>
</comment>
<dbReference type="CDD" id="cd00009">
    <property type="entry name" value="AAA"/>
    <property type="match status" value="1"/>
</dbReference>
<comment type="function">
    <text evidence="7">Plays an essential role in the initiation and regulation of chromosomal replication. ATP-DnaA binds to the origin of replication (oriC) to initiate formation of the DNA replication initiation complex once per cell cycle. Binds the DnaA box (a 9 base pair repeat at the origin) and separates the double-stranded (ds)DNA. Forms a right-handed helical filament on oriC DNA; dsDNA binds to the exterior of the filament while single-stranded (ss)DNA is stabiized in the filament's interior. The ATP-DnaA-oriC complex binds and stabilizes one strand of the AT-rich DNA unwinding element (DUE), permitting loading of DNA polymerase. After initiation quickly degrades to an ADP-DnaA complex that is not apt for DNA replication. Binds acidic phospholipids.</text>
</comment>
<dbReference type="STRING" id="980251.GCA_001642875_03760"/>
<dbReference type="GO" id="GO:0003688">
    <property type="term" value="F:DNA replication origin binding"/>
    <property type="evidence" value="ECO:0007669"/>
    <property type="project" value="TreeGrafter"/>
</dbReference>
<organism evidence="11 12">
    <name type="scientific">Mariniblastus fucicola</name>
    <dbReference type="NCBI Taxonomy" id="980251"/>
    <lineage>
        <taxon>Bacteria</taxon>
        <taxon>Pseudomonadati</taxon>
        <taxon>Planctomycetota</taxon>
        <taxon>Planctomycetia</taxon>
        <taxon>Pirellulales</taxon>
        <taxon>Pirellulaceae</taxon>
        <taxon>Mariniblastus</taxon>
    </lineage>
</organism>
<dbReference type="InterPro" id="IPR027417">
    <property type="entry name" value="P-loop_NTPase"/>
</dbReference>
<dbReference type="GO" id="GO:0005886">
    <property type="term" value="C:plasma membrane"/>
    <property type="evidence" value="ECO:0007669"/>
    <property type="project" value="TreeGrafter"/>
</dbReference>
<evidence type="ECO:0000256" key="8">
    <source>
        <dbReference type="RuleBase" id="RU004227"/>
    </source>
</evidence>
<protein>
    <recommendedName>
        <fullName evidence="7">Chromosomal replication initiator protein DnaA</fullName>
    </recommendedName>
</protein>
<keyword evidence="6 7" id="KW-0238">DNA-binding</keyword>
<sequence>MSIGTANSGLESSDSSVFGIPLNHLNRSRFEDWGQSVDKADSVSVFVGGLDEFIGDANNRMLRCLTKAEQFFAAALLVTQSQSDPDADEPARTLSPMVLYGETGTGKTSLALSLVSRICASMDHPEDATSDRPVCFAGSEFFRRYVAAMDRQSLGEFRQRIFDSPGILIDNIGQLEGKLGAQRELVFLIDQLDRLGKPVVITMQSSPLEANHLLPQLLSRLGGGIALPVLPPGIDARRKIISRLSEIHRTPLDSEAAEWVARRMTVSVPKLNHFFIQLKTELKSNGDSLPNGKPIDMSTLGLLFRQDESTIDAMACRIIETVADEFDMTTTVLCSNSRKQTVVMARGVAIWLLRTMLGLSYHAIGTLFGNRDHTTILHAFQKYDSLIETETDSAESNASLCNLVRTLQLRLNDTFAGQMTLIP</sequence>
<evidence type="ECO:0000256" key="2">
    <source>
        <dbReference type="ARBA" id="ARBA00022705"/>
    </source>
</evidence>
<keyword evidence="5" id="KW-0446">Lipid-binding</keyword>
<dbReference type="PANTHER" id="PTHR30050">
    <property type="entry name" value="CHROMOSOMAL REPLICATION INITIATOR PROTEIN DNAA"/>
    <property type="match status" value="1"/>
</dbReference>
<dbReference type="Gene3D" id="1.10.1750.10">
    <property type="match status" value="1"/>
</dbReference>
<evidence type="ECO:0000256" key="6">
    <source>
        <dbReference type="ARBA" id="ARBA00023125"/>
    </source>
</evidence>
<dbReference type="GO" id="GO:0006275">
    <property type="term" value="P:regulation of DNA replication"/>
    <property type="evidence" value="ECO:0007669"/>
    <property type="project" value="InterPro"/>
</dbReference>
<dbReference type="GO" id="GO:0006270">
    <property type="term" value="P:DNA replication initiation"/>
    <property type="evidence" value="ECO:0007669"/>
    <property type="project" value="InterPro"/>
</dbReference>
<dbReference type="SUPFAM" id="SSF52540">
    <property type="entry name" value="P-loop containing nucleoside triphosphate hydrolases"/>
    <property type="match status" value="1"/>
</dbReference>
<evidence type="ECO:0000259" key="9">
    <source>
        <dbReference type="SMART" id="SM00382"/>
    </source>
</evidence>
<dbReference type="Pfam" id="PF08299">
    <property type="entry name" value="Bac_DnaA_C"/>
    <property type="match status" value="1"/>
</dbReference>
<proteinExistence type="inferred from homology"/>
<dbReference type="GO" id="GO:0005524">
    <property type="term" value="F:ATP binding"/>
    <property type="evidence" value="ECO:0007669"/>
    <property type="project" value="UniProtKB-KW"/>
</dbReference>
<dbReference type="InterPro" id="IPR020591">
    <property type="entry name" value="Chromosome_initiator_DnaA-like"/>
</dbReference>
<dbReference type="PRINTS" id="PR00051">
    <property type="entry name" value="DNAA"/>
</dbReference>
<dbReference type="SMART" id="SM00760">
    <property type="entry name" value="Bac_DnaA_C"/>
    <property type="match status" value="1"/>
</dbReference>
<keyword evidence="12" id="KW-1185">Reference proteome</keyword>
<keyword evidence="4 7" id="KW-0067">ATP-binding</keyword>
<dbReference type="CDD" id="cd06571">
    <property type="entry name" value="Bac_DnaA_C"/>
    <property type="match status" value="1"/>
</dbReference>
<keyword evidence="2 7" id="KW-0235">DNA replication</keyword>
<dbReference type="KEGG" id="mff:MFFC18_00010"/>
<dbReference type="InterPro" id="IPR013159">
    <property type="entry name" value="DnaA_C"/>
</dbReference>
<dbReference type="EMBL" id="CP042912">
    <property type="protein sequence ID" value="QEG20154.1"/>
    <property type="molecule type" value="Genomic_DNA"/>
</dbReference>
<dbReference type="PANTHER" id="PTHR30050:SF2">
    <property type="entry name" value="CHROMOSOMAL REPLICATION INITIATOR PROTEIN DNAA"/>
    <property type="match status" value="1"/>
</dbReference>
<name>A0A5B9P1N7_9BACT</name>
<evidence type="ECO:0000256" key="7">
    <source>
        <dbReference type="RuleBase" id="RU000577"/>
    </source>
</evidence>
<evidence type="ECO:0000313" key="12">
    <source>
        <dbReference type="Proteomes" id="UP000322214"/>
    </source>
</evidence>
<dbReference type="Gene3D" id="3.40.50.300">
    <property type="entry name" value="P-loop containing nucleotide triphosphate hydrolases"/>
    <property type="match status" value="1"/>
</dbReference>
<dbReference type="Pfam" id="PF00308">
    <property type="entry name" value="Bac_DnaA"/>
    <property type="match status" value="1"/>
</dbReference>
<dbReference type="InterPro" id="IPR010921">
    <property type="entry name" value="Trp_repressor/repl_initiator"/>
</dbReference>